<dbReference type="InterPro" id="IPR002701">
    <property type="entry name" value="CM_II_prokaryot"/>
</dbReference>
<dbReference type="AlphaFoldDB" id="A0A840CN41"/>
<proteinExistence type="predicted"/>
<dbReference type="InterPro" id="IPR036263">
    <property type="entry name" value="Chorismate_II_sf"/>
</dbReference>
<gene>
    <name evidence="3" type="ORF">GGR21_003337</name>
</gene>
<organism evidence="3 4">
    <name type="scientific">Dysgonomonas hofstadii</name>
    <dbReference type="NCBI Taxonomy" id="637886"/>
    <lineage>
        <taxon>Bacteria</taxon>
        <taxon>Pseudomonadati</taxon>
        <taxon>Bacteroidota</taxon>
        <taxon>Bacteroidia</taxon>
        <taxon>Bacteroidales</taxon>
        <taxon>Dysgonomonadaceae</taxon>
        <taxon>Dysgonomonas</taxon>
    </lineage>
</organism>
<dbReference type="RefSeq" id="WP_183308255.1">
    <property type="nucleotide sequence ID" value="NZ_JACIEP010000013.1"/>
</dbReference>
<protein>
    <recommendedName>
        <fullName evidence="1">chorismate mutase</fullName>
        <ecNumber evidence="1">5.4.99.5</ecNumber>
    </recommendedName>
</protein>
<comment type="caution">
    <text evidence="3">The sequence shown here is derived from an EMBL/GenBank/DDBJ whole genome shotgun (WGS) entry which is preliminary data.</text>
</comment>
<dbReference type="InterPro" id="IPR036979">
    <property type="entry name" value="CM_dom_sf"/>
</dbReference>
<dbReference type="Pfam" id="PF01817">
    <property type="entry name" value="CM_2"/>
    <property type="match status" value="1"/>
</dbReference>
<accession>A0A840CN41</accession>
<dbReference type="GO" id="GO:0004106">
    <property type="term" value="F:chorismate mutase activity"/>
    <property type="evidence" value="ECO:0007669"/>
    <property type="project" value="UniProtKB-EC"/>
</dbReference>
<keyword evidence="4" id="KW-1185">Reference proteome</keyword>
<evidence type="ECO:0000259" key="2">
    <source>
        <dbReference type="PROSITE" id="PS51168"/>
    </source>
</evidence>
<evidence type="ECO:0000256" key="1">
    <source>
        <dbReference type="ARBA" id="ARBA00012404"/>
    </source>
</evidence>
<name>A0A840CN41_9BACT</name>
<dbReference type="PROSITE" id="PS51168">
    <property type="entry name" value="CHORISMATE_MUT_2"/>
    <property type="match status" value="1"/>
</dbReference>
<dbReference type="SUPFAM" id="SSF48600">
    <property type="entry name" value="Chorismate mutase II"/>
    <property type="match status" value="1"/>
</dbReference>
<feature type="domain" description="Chorismate mutase" evidence="2">
    <location>
        <begin position="7"/>
        <end position="96"/>
    </location>
</feature>
<evidence type="ECO:0000313" key="3">
    <source>
        <dbReference type="EMBL" id="MBB4037420.1"/>
    </source>
</evidence>
<dbReference type="EMBL" id="JACIEP010000013">
    <property type="protein sequence ID" value="MBB4037420.1"/>
    <property type="molecule type" value="Genomic_DNA"/>
</dbReference>
<sequence length="108" mass="12854">MNEQQNIANCHSLDEIKNQIEDIDFELSNLIIKRSQYLSQIKKFKDPIKNITDINKTDILSKIKTLTNEKDVNPVIIEKIYNSIVSIFREQHLKENDALYEELKKHYY</sequence>
<dbReference type="Proteomes" id="UP000555103">
    <property type="component" value="Unassembled WGS sequence"/>
</dbReference>
<reference evidence="3 4" key="1">
    <citation type="submission" date="2020-08" db="EMBL/GenBank/DDBJ databases">
        <title>Genomic Encyclopedia of Type Strains, Phase IV (KMG-IV): sequencing the most valuable type-strain genomes for metagenomic binning, comparative biology and taxonomic classification.</title>
        <authorList>
            <person name="Goeker M."/>
        </authorList>
    </citation>
    <scope>NUCLEOTIDE SEQUENCE [LARGE SCALE GENOMIC DNA]</scope>
    <source>
        <strain evidence="3 4">DSM 104969</strain>
    </source>
</reference>
<evidence type="ECO:0000313" key="4">
    <source>
        <dbReference type="Proteomes" id="UP000555103"/>
    </source>
</evidence>
<dbReference type="Gene3D" id="1.20.59.10">
    <property type="entry name" value="Chorismate mutase"/>
    <property type="match status" value="1"/>
</dbReference>
<dbReference type="EC" id="5.4.99.5" evidence="1"/>
<dbReference type="GO" id="GO:0046417">
    <property type="term" value="P:chorismate metabolic process"/>
    <property type="evidence" value="ECO:0007669"/>
    <property type="project" value="InterPro"/>
</dbReference>